<dbReference type="InterPro" id="IPR019906">
    <property type="entry name" value="Ribosomal_uL6_bac-type"/>
</dbReference>
<evidence type="ECO:0000256" key="4">
    <source>
        <dbReference type="NCBIfam" id="TIGR03654"/>
    </source>
</evidence>
<sequence length="184" mass="20449">MAKKRERPINILEGVKVKIENQLISIEGKKGKLERHIPLSLKAQISEGKLLLTRRKDERMKVVELQGLFRTLISNMIQGVNEGYEKVLQVIGVGYRAKVEGQKLSLLLGFSHPKEVEIPKGLEVKVSAPNISIKGIDKELVGNFAASIRRIQPPDVYKGKGVRYQGEYIRHKVGKTAAATTTAA</sequence>
<dbReference type="Pfam" id="PF00347">
    <property type="entry name" value="Ribosomal_L6"/>
    <property type="match status" value="2"/>
</dbReference>
<dbReference type="PROSITE" id="PS00525">
    <property type="entry name" value="RIBOSOMAL_L6_1"/>
    <property type="match status" value="1"/>
</dbReference>
<gene>
    <name evidence="8" type="ORF">COS11_01260</name>
</gene>
<dbReference type="PANTHER" id="PTHR11655">
    <property type="entry name" value="60S/50S RIBOSOMAL PROTEIN L6/L9"/>
    <property type="match status" value="1"/>
</dbReference>
<dbReference type="GO" id="GO:0002181">
    <property type="term" value="P:cytoplasmic translation"/>
    <property type="evidence" value="ECO:0007669"/>
    <property type="project" value="TreeGrafter"/>
</dbReference>
<protein>
    <recommendedName>
        <fullName evidence="3 4">50S ribosomal protein L6</fullName>
    </recommendedName>
</protein>
<dbReference type="NCBIfam" id="TIGR03654">
    <property type="entry name" value="L6_bact"/>
    <property type="match status" value="1"/>
</dbReference>
<reference evidence="9" key="1">
    <citation type="submission" date="2017-09" db="EMBL/GenBank/DDBJ databases">
        <title>Depth-based differentiation of microbial function through sediment-hosted aquifers and enrichment of novel symbionts in the deep terrestrial subsurface.</title>
        <authorList>
            <person name="Probst A.J."/>
            <person name="Ladd B."/>
            <person name="Jarett J.K."/>
            <person name="Geller-Mcgrath D.E."/>
            <person name="Sieber C.M.K."/>
            <person name="Emerson J.B."/>
            <person name="Anantharaman K."/>
            <person name="Thomas B.C."/>
            <person name="Malmstrom R."/>
            <person name="Stieglmeier M."/>
            <person name="Klingl A."/>
            <person name="Woyke T."/>
            <person name="Ryan C.M."/>
            <person name="Banfield J.F."/>
        </authorList>
    </citation>
    <scope>NUCLEOTIDE SEQUENCE [LARGE SCALE GENOMIC DNA]</scope>
</reference>
<comment type="function">
    <text evidence="6">This protein binds to the 23S rRNA, and is important in its secondary structure. It is located near the subunit interface in the base of the L7/L12 stalk, and near the tRNA binding site of the peptidyltransferase center.</text>
</comment>
<proteinExistence type="inferred from homology"/>
<evidence type="ECO:0000256" key="5">
    <source>
        <dbReference type="RuleBase" id="RU003869"/>
    </source>
</evidence>
<evidence type="ECO:0000256" key="3">
    <source>
        <dbReference type="ARBA" id="ARBA00035454"/>
    </source>
</evidence>
<dbReference type="PANTHER" id="PTHR11655:SF14">
    <property type="entry name" value="LARGE RIBOSOMAL SUBUNIT PROTEIN UL6M"/>
    <property type="match status" value="1"/>
</dbReference>
<dbReference type="Proteomes" id="UP000228886">
    <property type="component" value="Unassembled WGS sequence"/>
</dbReference>
<feature type="domain" description="Large ribosomal subunit protein uL6 alpha-beta" evidence="7">
    <location>
        <begin position="91"/>
        <end position="164"/>
    </location>
</feature>
<dbReference type="InterPro" id="IPR036789">
    <property type="entry name" value="Ribosomal_uL6-like_a/b-dom_sf"/>
</dbReference>
<keyword evidence="1 5" id="KW-0689">Ribosomal protein</keyword>
<dbReference type="InterPro" id="IPR020040">
    <property type="entry name" value="Ribosomal_uL6_a/b-dom"/>
</dbReference>
<organism evidence="8 9">
    <name type="scientific">bacterium (Candidatus Ratteibacteria) CG01_land_8_20_14_3_00_40_19</name>
    <dbReference type="NCBI Taxonomy" id="2014290"/>
    <lineage>
        <taxon>Bacteria</taxon>
        <taxon>Candidatus Ratteibacteria</taxon>
    </lineage>
</organism>
<evidence type="ECO:0000259" key="7">
    <source>
        <dbReference type="Pfam" id="PF00347"/>
    </source>
</evidence>
<dbReference type="InterPro" id="IPR002358">
    <property type="entry name" value="Ribosomal_uL6_CS"/>
</dbReference>
<dbReference type="InterPro" id="IPR000702">
    <property type="entry name" value="Ribosomal_uL6-like"/>
</dbReference>
<keyword evidence="6" id="KW-0694">RNA-binding</keyword>
<dbReference type="AlphaFoldDB" id="A0A2M7EA86"/>
<dbReference type="Gene3D" id="3.90.930.12">
    <property type="entry name" value="Ribosomal protein L6, alpha-beta domain"/>
    <property type="match status" value="2"/>
</dbReference>
<comment type="caution">
    <text evidence="8">The sequence shown here is derived from an EMBL/GenBank/DDBJ whole genome shotgun (WGS) entry which is preliminary data.</text>
</comment>
<evidence type="ECO:0000256" key="1">
    <source>
        <dbReference type="ARBA" id="ARBA00022980"/>
    </source>
</evidence>
<dbReference type="GO" id="GO:0019843">
    <property type="term" value="F:rRNA binding"/>
    <property type="evidence" value="ECO:0007669"/>
    <property type="project" value="UniProtKB-UniRule"/>
</dbReference>
<accession>A0A2M7EA86</accession>
<evidence type="ECO:0000313" key="9">
    <source>
        <dbReference type="Proteomes" id="UP000228886"/>
    </source>
</evidence>
<evidence type="ECO:0000313" key="8">
    <source>
        <dbReference type="EMBL" id="PIV64618.1"/>
    </source>
</evidence>
<dbReference type="PRINTS" id="PR00059">
    <property type="entry name" value="RIBOSOMALL6"/>
</dbReference>
<dbReference type="EMBL" id="PETL01000063">
    <property type="protein sequence ID" value="PIV64618.1"/>
    <property type="molecule type" value="Genomic_DNA"/>
</dbReference>
<evidence type="ECO:0000256" key="2">
    <source>
        <dbReference type="ARBA" id="ARBA00023274"/>
    </source>
</evidence>
<evidence type="ECO:0000256" key="6">
    <source>
        <dbReference type="RuleBase" id="RU003870"/>
    </source>
</evidence>
<dbReference type="SUPFAM" id="SSF56053">
    <property type="entry name" value="Ribosomal protein L6"/>
    <property type="match status" value="2"/>
</dbReference>
<keyword evidence="6" id="KW-0699">rRNA-binding</keyword>
<feature type="domain" description="Large ribosomal subunit protein uL6 alpha-beta" evidence="7">
    <location>
        <begin position="13"/>
        <end position="83"/>
    </location>
</feature>
<dbReference type="GO" id="GO:0022625">
    <property type="term" value="C:cytosolic large ribosomal subunit"/>
    <property type="evidence" value="ECO:0007669"/>
    <property type="project" value="UniProtKB-UniRule"/>
</dbReference>
<dbReference type="GO" id="GO:0003735">
    <property type="term" value="F:structural constituent of ribosome"/>
    <property type="evidence" value="ECO:0007669"/>
    <property type="project" value="UniProtKB-UniRule"/>
</dbReference>
<keyword evidence="2 5" id="KW-0687">Ribonucleoprotein</keyword>
<dbReference type="PIRSF" id="PIRSF002162">
    <property type="entry name" value="Ribosomal_L6"/>
    <property type="match status" value="1"/>
</dbReference>
<name>A0A2M7EA86_9BACT</name>
<comment type="similarity">
    <text evidence="5">Belongs to the universal ribosomal protein uL6 family.</text>
</comment>